<feature type="transmembrane region" description="Helical" evidence="5">
    <location>
        <begin position="401"/>
        <end position="419"/>
    </location>
</feature>
<dbReference type="AlphaFoldDB" id="A0A8X6LTF1"/>
<keyword evidence="3 5" id="KW-1133">Transmembrane helix</keyword>
<dbReference type="InterPro" id="IPR036719">
    <property type="entry name" value="Neuro-gated_channel_TM_sf"/>
</dbReference>
<dbReference type="GO" id="GO:0005230">
    <property type="term" value="F:extracellular ligand-gated monoatomic ion channel activity"/>
    <property type="evidence" value="ECO:0007669"/>
    <property type="project" value="InterPro"/>
</dbReference>
<feature type="signal peptide" evidence="6">
    <location>
        <begin position="1"/>
        <end position="20"/>
    </location>
</feature>
<keyword evidence="8" id="KW-0675">Receptor</keyword>
<keyword evidence="4 5" id="KW-0472">Membrane</keyword>
<dbReference type="Proteomes" id="UP000887116">
    <property type="component" value="Unassembled WGS sequence"/>
</dbReference>
<dbReference type="CDD" id="cd18989">
    <property type="entry name" value="LGIC_ECD_cation"/>
    <property type="match status" value="1"/>
</dbReference>
<reference evidence="8" key="1">
    <citation type="submission" date="2020-07" db="EMBL/GenBank/DDBJ databases">
        <title>Multicomponent nature underlies the extraordinary mechanical properties of spider dragline silk.</title>
        <authorList>
            <person name="Kono N."/>
            <person name="Nakamura H."/>
            <person name="Mori M."/>
            <person name="Yoshida Y."/>
            <person name="Ohtoshi R."/>
            <person name="Malay A.D."/>
            <person name="Moran D.A.P."/>
            <person name="Tomita M."/>
            <person name="Numata K."/>
            <person name="Arakawa K."/>
        </authorList>
    </citation>
    <scope>NUCLEOTIDE SEQUENCE</scope>
</reference>
<dbReference type="SUPFAM" id="SSF90112">
    <property type="entry name" value="Neurotransmitter-gated ion-channel transmembrane pore"/>
    <property type="match status" value="1"/>
</dbReference>
<evidence type="ECO:0000256" key="3">
    <source>
        <dbReference type="ARBA" id="ARBA00022989"/>
    </source>
</evidence>
<sequence length="421" mass="48386">MELYWISFFLTTLFLGRIKAEDDEATIKERVLKDYEENMPPILYARNEHDTYTVLSVFRVQGIDEVKGEFVFEGIIHFLWTDERLTWESENIKGIRVASHQIWTPFIRILNKVAKPEITLRPLPIIFQGGVWWGPRGVFRTACIPNLKYFPFDQHVCEVEIVSVSEEGDLLQMNYTELYVTHTTYVRRNFVIKNPLWNVLSVTSSKARMKVDVGIVSDVGVFTFQIQRSMPLIALGILTPSLMSVVLLLVTFWMKQGTVPRTAINTTSLLVSAGNLFTISRIIPVHGTVTPIIVEYVASVLFLSMLSSLQAVNVSLLARYTKQPSIPFLTLMEKLPKWALIMLALVPRTQETVDETFLFSELSEIDQGNMFNIGDQSTENNEMVLTLEYPWEKYILFLDRLLFYVFGIIILLLIISVMFTE</sequence>
<feature type="domain" description="Neurotransmitter-gated ion-channel ligand-binding" evidence="7">
    <location>
        <begin position="26"/>
        <end position="229"/>
    </location>
</feature>
<comment type="caution">
    <text evidence="8">The sequence shown here is derived from an EMBL/GenBank/DDBJ whole genome shotgun (WGS) entry which is preliminary data.</text>
</comment>
<dbReference type="GO" id="GO:0016020">
    <property type="term" value="C:membrane"/>
    <property type="evidence" value="ECO:0007669"/>
    <property type="project" value="UniProtKB-SubCell"/>
</dbReference>
<dbReference type="Gene3D" id="2.70.170.10">
    <property type="entry name" value="Neurotransmitter-gated ion-channel ligand-binding domain"/>
    <property type="match status" value="1"/>
</dbReference>
<evidence type="ECO:0000256" key="5">
    <source>
        <dbReference type="SAM" id="Phobius"/>
    </source>
</evidence>
<keyword evidence="2 5" id="KW-0812">Transmembrane</keyword>
<dbReference type="SUPFAM" id="SSF63712">
    <property type="entry name" value="Nicotinic receptor ligand binding domain-like"/>
    <property type="match status" value="1"/>
</dbReference>
<evidence type="ECO:0000256" key="6">
    <source>
        <dbReference type="SAM" id="SignalP"/>
    </source>
</evidence>
<evidence type="ECO:0000256" key="4">
    <source>
        <dbReference type="ARBA" id="ARBA00023136"/>
    </source>
</evidence>
<feature type="transmembrane region" description="Helical" evidence="5">
    <location>
        <begin position="232"/>
        <end position="254"/>
    </location>
</feature>
<dbReference type="PANTHER" id="PTHR18945">
    <property type="entry name" value="NEUROTRANSMITTER GATED ION CHANNEL"/>
    <property type="match status" value="1"/>
</dbReference>
<gene>
    <name evidence="8" type="primary">CHRND</name>
    <name evidence="8" type="ORF">TNCT_35061</name>
</gene>
<dbReference type="InterPro" id="IPR006201">
    <property type="entry name" value="Neur_channel"/>
</dbReference>
<comment type="subcellular location">
    <subcellularLocation>
        <location evidence="1">Membrane</location>
    </subcellularLocation>
</comment>
<name>A0A8X6LTF1_TRICU</name>
<keyword evidence="9" id="KW-1185">Reference proteome</keyword>
<keyword evidence="6" id="KW-0732">Signal</keyword>
<evidence type="ECO:0000256" key="2">
    <source>
        <dbReference type="ARBA" id="ARBA00022692"/>
    </source>
</evidence>
<dbReference type="OrthoDB" id="410315at2759"/>
<proteinExistence type="predicted"/>
<evidence type="ECO:0000256" key="1">
    <source>
        <dbReference type="ARBA" id="ARBA00004370"/>
    </source>
</evidence>
<dbReference type="GO" id="GO:0004888">
    <property type="term" value="F:transmembrane signaling receptor activity"/>
    <property type="evidence" value="ECO:0007669"/>
    <property type="project" value="InterPro"/>
</dbReference>
<evidence type="ECO:0000259" key="7">
    <source>
        <dbReference type="Pfam" id="PF02931"/>
    </source>
</evidence>
<feature type="chain" id="PRO_5036479466" evidence="6">
    <location>
        <begin position="21"/>
        <end position="421"/>
    </location>
</feature>
<evidence type="ECO:0000313" key="9">
    <source>
        <dbReference type="Proteomes" id="UP000887116"/>
    </source>
</evidence>
<accession>A0A8X6LTF1</accession>
<dbReference type="InterPro" id="IPR006202">
    <property type="entry name" value="Neur_chan_lig-bd"/>
</dbReference>
<dbReference type="InterPro" id="IPR036734">
    <property type="entry name" value="Neur_chan_lig-bd_sf"/>
</dbReference>
<dbReference type="Pfam" id="PF02931">
    <property type="entry name" value="Neur_chan_LBD"/>
    <property type="match status" value="1"/>
</dbReference>
<organism evidence="8 9">
    <name type="scientific">Trichonephila clavata</name>
    <name type="common">Joro spider</name>
    <name type="synonym">Nephila clavata</name>
    <dbReference type="NCBI Taxonomy" id="2740835"/>
    <lineage>
        <taxon>Eukaryota</taxon>
        <taxon>Metazoa</taxon>
        <taxon>Ecdysozoa</taxon>
        <taxon>Arthropoda</taxon>
        <taxon>Chelicerata</taxon>
        <taxon>Arachnida</taxon>
        <taxon>Araneae</taxon>
        <taxon>Araneomorphae</taxon>
        <taxon>Entelegynae</taxon>
        <taxon>Araneoidea</taxon>
        <taxon>Nephilidae</taxon>
        <taxon>Trichonephila</taxon>
    </lineage>
</organism>
<evidence type="ECO:0000313" key="8">
    <source>
        <dbReference type="EMBL" id="GFR20007.1"/>
    </source>
</evidence>
<dbReference type="EMBL" id="BMAO01007989">
    <property type="protein sequence ID" value="GFR20007.1"/>
    <property type="molecule type" value="Genomic_DNA"/>
</dbReference>
<protein>
    <submittedName>
        <fullName evidence="8">Acetylcholine receptor subunit delta</fullName>
    </submittedName>
</protein>